<evidence type="ECO:0000313" key="7">
    <source>
        <dbReference type="Proteomes" id="UP001208938"/>
    </source>
</evidence>
<evidence type="ECO:0000259" key="5">
    <source>
        <dbReference type="PROSITE" id="PS51935"/>
    </source>
</evidence>
<comment type="caution">
    <text evidence="6">The sequence shown here is derived from an EMBL/GenBank/DDBJ whole genome shotgun (WGS) entry which is preliminary data.</text>
</comment>
<keyword evidence="7" id="KW-1185">Reference proteome</keyword>
<dbReference type="InterPro" id="IPR038765">
    <property type="entry name" value="Papain-like_cys_pep_sf"/>
</dbReference>
<dbReference type="RefSeq" id="WP_264506951.1">
    <property type="nucleotide sequence ID" value="NZ_JAPDFL010000001.1"/>
</dbReference>
<dbReference type="Proteomes" id="UP001208938">
    <property type="component" value="Unassembled WGS sequence"/>
</dbReference>
<evidence type="ECO:0000256" key="2">
    <source>
        <dbReference type="ARBA" id="ARBA00022670"/>
    </source>
</evidence>
<dbReference type="Gene3D" id="3.90.1720.10">
    <property type="entry name" value="endopeptidase domain like (from Nostoc punctiforme)"/>
    <property type="match status" value="1"/>
</dbReference>
<protein>
    <submittedName>
        <fullName evidence="6">C40 family peptidase</fullName>
    </submittedName>
</protein>
<evidence type="ECO:0000256" key="3">
    <source>
        <dbReference type="ARBA" id="ARBA00022801"/>
    </source>
</evidence>
<organism evidence="6 7">
    <name type="scientific">Pararhodobacter zhoushanensis</name>
    <dbReference type="NCBI Taxonomy" id="2479545"/>
    <lineage>
        <taxon>Bacteria</taxon>
        <taxon>Pseudomonadati</taxon>
        <taxon>Pseudomonadota</taxon>
        <taxon>Alphaproteobacteria</taxon>
        <taxon>Rhodobacterales</taxon>
        <taxon>Paracoccaceae</taxon>
        <taxon>Pararhodobacter</taxon>
    </lineage>
</organism>
<dbReference type="InterPro" id="IPR000064">
    <property type="entry name" value="NLP_P60_dom"/>
</dbReference>
<keyword evidence="3" id="KW-0378">Hydrolase</keyword>
<dbReference type="SUPFAM" id="SSF54001">
    <property type="entry name" value="Cysteine proteinases"/>
    <property type="match status" value="1"/>
</dbReference>
<dbReference type="EMBL" id="JAPDFL010000001">
    <property type="protein sequence ID" value="MCW1934126.1"/>
    <property type="molecule type" value="Genomic_DNA"/>
</dbReference>
<evidence type="ECO:0000313" key="6">
    <source>
        <dbReference type="EMBL" id="MCW1934126.1"/>
    </source>
</evidence>
<comment type="similarity">
    <text evidence="1">Belongs to the peptidase C40 family.</text>
</comment>
<keyword evidence="2" id="KW-0645">Protease</keyword>
<keyword evidence="4" id="KW-0788">Thiol protease</keyword>
<reference evidence="6 7" key="1">
    <citation type="submission" date="2022-10" db="EMBL/GenBank/DDBJ databases">
        <title>Pararhodobacter sp. nov., isolated from marine algae.</title>
        <authorList>
            <person name="Choi B.J."/>
            <person name="Kim J.M."/>
            <person name="Lee J.K."/>
            <person name="Choi D.G."/>
            <person name="Jeon C.O."/>
        </authorList>
    </citation>
    <scope>NUCLEOTIDE SEQUENCE [LARGE SCALE GENOMIC DNA]</scope>
    <source>
        <strain evidence="6 7">ZQ420</strain>
    </source>
</reference>
<accession>A0ABT3H2Y0</accession>
<sequence length="148" mass="16437">MSWSDRFLGIPFADLGRTRAGCDCWGLACVIYRHELRITLPDYLGGYASADEHREIAALIAGETAAPLWQPVTGPAAPFDIAVFRRGRFATHVGVVIRPGLMIHMAGEDQSKVERYAEGPWHSRFAGHFRHASRAVERPVQLISEAPR</sequence>
<evidence type="ECO:0000256" key="1">
    <source>
        <dbReference type="ARBA" id="ARBA00007074"/>
    </source>
</evidence>
<name>A0ABT3H2Y0_9RHOB</name>
<proteinExistence type="inferred from homology"/>
<evidence type="ECO:0000256" key="4">
    <source>
        <dbReference type="ARBA" id="ARBA00022807"/>
    </source>
</evidence>
<gene>
    <name evidence="6" type="ORF">OKW52_18155</name>
</gene>
<feature type="domain" description="NlpC/P60" evidence="5">
    <location>
        <begin position="1"/>
        <end position="132"/>
    </location>
</feature>
<dbReference type="Pfam" id="PF00877">
    <property type="entry name" value="NLPC_P60"/>
    <property type="match status" value="1"/>
</dbReference>
<dbReference type="PROSITE" id="PS51935">
    <property type="entry name" value="NLPC_P60"/>
    <property type="match status" value="1"/>
</dbReference>